<dbReference type="InterPro" id="IPR025530">
    <property type="entry name" value="DUF4417"/>
</dbReference>
<dbReference type="AlphaFoldDB" id="A0A7W3LRE1"/>
<evidence type="ECO:0000313" key="1">
    <source>
        <dbReference type="EMBL" id="MBA8952956.1"/>
    </source>
</evidence>
<evidence type="ECO:0000313" key="2">
    <source>
        <dbReference type="Proteomes" id="UP000572680"/>
    </source>
</evidence>
<name>A0A7W3LRE1_ACTNM</name>
<proteinExistence type="predicted"/>
<dbReference type="Pfam" id="PF14386">
    <property type="entry name" value="DUF4417"/>
    <property type="match status" value="1"/>
</dbReference>
<comment type="caution">
    <text evidence="1">The sequence shown here is derived from an EMBL/GenBank/DDBJ whole genome shotgun (WGS) entry which is preliminary data.</text>
</comment>
<dbReference type="Proteomes" id="UP000572680">
    <property type="component" value="Unassembled WGS sequence"/>
</dbReference>
<keyword evidence="2" id="KW-1185">Reference proteome</keyword>
<sequence length="89" mass="10458">MERPRRRARPGTAAHFFLDDHRFETVWNKPERALTRLARVGAALTPDFSLWRDVPLVMQLWQVYRARWCGAWLLHHGIQIIPTVSWAGP</sequence>
<accession>A0A7W3LRE1</accession>
<organism evidence="1 2">
    <name type="scientific">Actinomadura namibiensis</name>
    <dbReference type="NCBI Taxonomy" id="182080"/>
    <lineage>
        <taxon>Bacteria</taxon>
        <taxon>Bacillati</taxon>
        <taxon>Actinomycetota</taxon>
        <taxon>Actinomycetes</taxon>
        <taxon>Streptosporangiales</taxon>
        <taxon>Thermomonosporaceae</taxon>
        <taxon>Actinomadura</taxon>
    </lineage>
</organism>
<protein>
    <submittedName>
        <fullName evidence="1">Uncharacterized protein</fullName>
    </submittedName>
</protein>
<dbReference type="EMBL" id="JACJIA010000005">
    <property type="protein sequence ID" value="MBA8952956.1"/>
    <property type="molecule type" value="Genomic_DNA"/>
</dbReference>
<gene>
    <name evidence="1" type="ORF">HNR61_004602</name>
</gene>
<reference evidence="1 2" key="1">
    <citation type="submission" date="2020-08" db="EMBL/GenBank/DDBJ databases">
        <title>Genomic Encyclopedia of Type Strains, Phase IV (KMG-IV): sequencing the most valuable type-strain genomes for metagenomic binning, comparative biology and taxonomic classification.</title>
        <authorList>
            <person name="Goeker M."/>
        </authorList>
    </citation>
    <scope>NUCLEOTIDE SEQUENCE [LARGE SCALE GENOMIC DNA]</scope>
    <source>
        <strain evidence="1 2">DSM 44197</strain>
    </source>
</reference>